<feature type="region of interest" description="Disordered" evidence="1">
    <location>
        <begin position="30"/>
        <end position="124"/>
    </location>
</feature>
<evidence type="ECO:0000313" key="3">
    <source>
        <dbReference type="Proteomes" id="UP001642464"/>
    </source>
</evidence>
<organism evidence="2 3">
    <name type="scientific">Durusdinium trenchii</name>
    <dbReference type="NCBI Taxonomy" id="1381693"/>
    <lineage>
        <taxon>Eukaryota</taxon>
        <taxon>Sar</taxon>
        <taxon>Alveolata</taxon>
        <taxon>Dinophyceae</taxon>
        <taxon>Suessiales</taxon>
        <taxon>Symbiodiniaceae</taxon>
        <taxon>Durusdinium</taxon>
    </lineage>
</organism>
<evidence type="ECO:0000256" key="1">
    <source>
        <dbReference type="SAM" id="MobiDB-lite"/>
    </source>
</evidence>
<dbReference type="Proteomes" id="UP001642464">
    <property type="component" value="Unassembled WGS sequence"/>
</dbReference>
<name>A0ABP0PQY5_9DINO</name>
<sequence>MPKRSAEGSVKAASQGDKLLAVLEGFSLDATPKEQDQAVGAGQRLGSDAKAKAKPKAKPKGKPREDVKAKAKAKSQKPQQDAKAKAKPEKLEAKSKKPEPVQPEAKPEDRRASPTTAAVANSDDLKAQFHAALGKLDALACVNRERVIPEL</sequence>
<evidence type="ECO:0000313" key="2">
    <source>
        <dbReference type="EMBL" id="CAK9078299.1"/>
    </source>
</evidence>
<reference evidence="2 3" key="1">
    <citation type="submission" date="2024-02" db="EMBL/GenBank/DDBJ databases">
        <authorList>
            <person name="Chen Y."/>
            <person name="Shah S."/>
            <person name="Dougan E. K."/>
            <person name="Thang M."/>
            <person name="Chan C."/>
        </authorList>
    </citation>
    <scope>NUCLEOTIDE SEQUENCE [LARGE SCALE GENOMIC DNA]</scope>
</reference>
<proteinExistence type="predicted"/>
<dbReference type="EMBL" id="CAXAMM010038224">
    <property type="protein sequence ID" value="CAK9078299.1"/>
    <property type="molecule type" value="Genomic_DNA"/>
</dbReference>
<feature type="compositionally biased region" description="Basic and acidic residues" evidence="1">
    <location>
        <begin position="80"/>
        <end position="112"/>
    </location>
</feature>
<protein>
    <submittedName>
        <fullName evidence="2">Uncharacterized protein</fullName>
    </submittedName>
</protein>
<comment type="caution">
    <text evidence="2">The sequence shown here is derived from an EMBL/GenBank/DDBJ whole genome shotgun (WGS) entry which is preliminary data.</text>
</comment>
<accession>A0ABP0PQY5</accession>
<keyword evidence="3" id="KW-1185">Reference proteome</keyword>
<feature type="compositionally biased region" description="Basic residues" evidence="1">
    <location>
        <begin position="52"/>
        <end position="61"/>
    </location>
</feature>
<gene>
    <name evidence="2" type="ORF">SCF082_LOCUS37461</name>
</gene>